<feature type="compositionally biased region" description="Polar residues" evidence="2">
    <location>
        <begin position="58"/>
        <end position="68"/>
    </location>
</feature>
<feature type="domain" description="CCHC-type" evidence="3">
    <location>
        <begin position="28"/>
        <end position="42"/>
    </location>
</feature>
<gene>
    <name evidence="4" type="ORF">PanWU01x14_220630</name>
</gene>
<comment type="caution">
    <text evidence="4">The sequence shown here is derived from an EMBL/GenBank/DDBJ whole genome shotgun (WGS) entry which is preliminary data.</text>
</comment>
<keyword evidence="1" id="KW-0479">Metal-binding</keyword>
<feature type="non-terminal residue" evidence="4">
    <location>
        <position position="92"/>
    </location>
</feature>
<feature type="region of interest" description="Disordered" evidence="2">
    <location>
        <begin position="1"/>
        <end position="29"/>
    </location>
</feature>
<feature type="compositionally biased region" description="Basic and acidic residues" evidence="2">
    <location>
        <begin position="41"/>
        <end position="57"/>
    </location>
</feature>
<evidence type="ECO:0000313" key="4">
    <source>
        <dbReference type="EMBL" id="PON50826.1"/>
    </source>
</evidence>
<dbReference type="Pfam" id="PF00098">
    <property type="entry name" value="zf-CCHC"/>
    <property type="match status" value="1"/>
</dbReference>
<organism evidence="4 5">
    <name type="scientific">Parasponia andersonii</name>
    <name type="common">Sponia andersonii</name>
    <dbReference type="NCBI Taxonomy" id="3476"/>
    <lineage>
        <taxon>Eukaryota</taxon>
        <taxon>Viridiplantae</taxon>
        <taxon>Streptophyta</taxon>
        <taxon>Embryophyta</taxon>
        <taxon>Tracheophyta</taxon>
        <taxon>Spermatophyta</taxon>
        <taxon>Magnoliopsida</taxon>
        <taxon>eudicotyledons</taxon>
        <taxon>Gunneridae</taxon>
        <taxon>Pentapetalae</taxon>
        <taxon>rosids</taxon>
        <taxon>fabids</taxon>
        <taxon>Rosales</taxon>
        <taxon>Cannabaceae</taxon>
        <taxon>Parasponia</taxon>
    </lineage>
</organism>
<evidence type="ECO:0000256" key="2">
    <source>
        <dbReference type="SAM" id="MobiDB-lite"/>
    </source>
</evidence>
<evidence type="ECO:0000313" key="5">
    <source>
        <dbReference type="Proteomes" id="UP000237105"/>
    </source>
</evidence>
<feature type="region of interest" description="Disordered" evidence="2">
    <location>
        <begin position="41"/>
        <end position="79"/>
    </location>
</feature>
<keyword evidence="1" id="KW-0863">Zinc-finger</keyword>
<evidence type="ECO:0000256" key="1">
    <source>
        <dbReference type="PROSITE-ProRule" id="PRU00047"/>
    </source>
</evidence>
<dbReference type="SUPFAM" id="SSF57756">
    <property type="entry name" value="Retrovirus zinc finger-like domains"/>
    <property type="match status" value="1"/>
</dbReference>
<dbReference type="OrthoDB" id="1742531at2759"/>
<keyword evidence="1" id="KW-0862">Zinc</keyword>
<name>A0A2P5BPX3_PARAD</name>
<dbReference type="InterPro" id="IPR036875">
    <property type="entry name" value="Znf_CCHC_sf"/>
</dbReference>
<dbReference type="GO" id="GO:0008270">
    <property type="term" value="F:zinc ion binding"/>
    <property type="evidence" value="ECO:0007669"/>
    <property type="project" value="UniProtKB-KW"/>
</dbReference>
<reference evidence="5" key="1">
    <citation type="submission" date="2016-06" db="EMBL/GenBank/DDBJ databases">
        <title>Parallel loss of symbiosis genes in relatives of nitrogen-fixing non-legume Parasponia.</title>
        <authorList>
            <person name="Van Velzen R."/>
            <person name="Holmer R."/>
            <person name="Bu F."/>
            <person name="Rutten L."/>
            <person name="Van Zeijl A."/>
            <person name="Liu W."/>
            <person name="Santuari L."/>
            <person name="Cao Q."/>
            <person name="Sharma T."/>
            <person name="Shen D."/>
            <person name="Roswanjaya Y."/>
            <person name="Wardhani T."/>
            <person name="Kalhor M.S."/>
            <person name="Jansen J."/>
            <person name="Van den Hoogen J."/>
            <person name="Gungor B."/>
            <person name="Hartog M."/>
            <person name="Hontelez J."/>
            <person name="Verver J."/>
            <person name="Yang W.-C."/>
            <person name="Schijlen E."/>
            <person name="Repin R."/>
            <person name="Schilthuizen M."/>
            <person name="Schranz E."/>
            <person name="Heidstra R."/>
            <person name="Miyata K."/>
            <person name="Fedorova E."/>
            <person name="Kohlen W."/>
            <person name="Bisseling T."/>
            <person name="Smit S."/>
            <person name="Geurts R."/>
        </authorList>
    </citation>
    <scope>NUCLEOTIDE SEQUENCE [LARGE SCALE GENOMIC DNA]</scope>
    <source>
        <strain evidence="5">cv. WU1-14</strain>
    </source>
</reference>
<protein>
    <submittedName>
        <fullName evidence="4">Zinc finger, CCHC-type</fullName>
    </submittedName>
</protein>
<dbReference type="Gene3D" id="4.10.60.10">
    <property type="entry name" value="Zinc finger, CCHC-type"/>
    <property type="match status" value="1"/>
</dbReference>
<sequence>MRRISTERGPSGSQSHDRSKSRSKKNIKCYHCGKKGHIKRECWQLKKNGDSKGKDPESSNTQGNIANTSDDEEILYSEVATISKDRRQLTEN</sequence>
<evidence type="ECO:0000259" key="3">
    <source>
        <dbReference type="PROSITE" id="PS50158"/>
    </source>
</evidence>
<dbReference type="GO" id="GO:0003676">
    <property type="term" value="F:nucleic acid binding"/>
    <property type="evidence" value="ECO:0007669"/>
    <property type="project" value="InterPro"/>
</dbReference>
<keyword evidence="5" id="KW-1185">Reference proteome</keyword>
<dbReference type="PROSITE" id="PS50158">
    <property type="entry name" value="ZF_CCHC"/>
    <property type="match status" value="1"/>
</dbReference>
<dbReference type="AlphaFoldDB" id="A0A2P5BPX3"/>
<proteinExistence type="predicted"/>
<dbReference type="EMBL" id="JXTB01000241">
    <property type="protein sequence ID" value="PON50826.1"/>
    <property type="molecule type" value="Genomic_DNA"/>
</dbReference>
<accession>A0A2P5BPX3</accession>
<dbReference type="InterPro" id="IPR001878">
    <property type="entry name" value="Znf_CCHC"/>
</dbReference>
<dbReference type="SMART" id="SM00343">
    <property type="entry name" value="ZnF_C2HC"/>
    <property type="match status" value="1"/>
</dbReference>
<dbReference type="Proteomes" id="UP000237105">
    <property type="component" value="Unassembled WGS sequence"/>
</dbReference>